<dbReference type="InterPro" id="IPR000073">
    <property type="entry name" value="AB_hydrolase_1"/>
</dbReference>
<dbReference type="PANTHER" id="PTHR43194:SF2">
    <property type="entry name" value="PEROXISOMAL MEMBRANE PROTEIN LPX1"/>
    <property type="match status" value="1"/>
</dbReference>
<organism evidence="2 3">
    <name type="scientific">Mycoplana rhizolycopersici</name>
    <dbReference type="NCBI Taxonomy" id="2746702"/>
    <lineage>
        <taxon>Bacteria</taxon>
        <taxon>Pseudomonadati</taxon>
        <taxon>Pseudomonadota</taxon>
        <taxon>Alphaproteobacteria</taxon>
        <taxon>Hyphomicrobiales</taxon>
        <taxon>Rhizobiaceae</taxon>
        <taxon>Mycoplana</taxon>
    </lineage>
</organism>
<evidence type="ECO:0000259" key="1">
    <source>
        <dbReference type="Pfam" id="PF00561"/>
    </source>
</evidence>
<reference evidence="2 3" key="1">
    <citation type="submission" date="2020-06" db="EMBL/GenBank/DDBJ databases">
        <title>Rhizobium sp.nov. isolated from the tomato plant.</title>
        <authorList>
            <person name="Thin K.K."/>
            <person name="Zhang X."/>
            <person name="He S."/>
        </authorList>
    </citation>
    <scope>NUCLEOTIDE SEQUENCE [LARGE SCALE GENOMIC DNA]</scope>
    <source>
        <strain evidence="2 3">DBTS2</strain>
    </source>
</reference>
<proteinExistence type="predicted"/>
<dbReference type="Pfam" id="PF00561">
    <property type="entry name" value="Abhydrolase_1"/>
    <property type="match status" value="1"/>
</dbReference>
<dbReference type="EMBL" id="JABXYK010000002">
    <property type="protein sequence ID" value="NVP54269.1"/>
    <property type="molecule type" value="Genomic_DNA"/>
</dbReference>
<dbReference type="PANTHER" id="PTHR43194">
    <property type="entry name" value="HYDROLASE ALPHA/BETA FOLD FAMILY"/>
    <property type="match status" value="1"/>
</dbReference>
<dbReference type="RefSeq" id="WP_176948313.1">
    <property type="nucleotide sequence ID" value="NZ_JABXYK010000002.1"/>
</dbReference>
<evidence type="ECO:0000313" key="3">
    <source>
        <dbReference type="Proteomes" id="UP000659172"/>
    </source>
</evidence>
<name>A0ABX2QCW3_9HYPH</name>
<dbReference type="GO" id="GO:0016787">
    <property type="term" value="F:hydrolase activity"/>
    <property type="evidence" value="ECO:0007669"/>
    <property type="project" value="UniProtKB-KW"/>
</dbReference>
<comment type="caution">
    <text evidence="2">The sequence shown here is derived from an EMBL/GenBank/DDBJ whole genome shotgun (WGS) entry which is preliminary data.</text>
</comment>
<evidence type="ECO:0000313" key="2">
    <source>
        <dbReference type="EMBL" id="NVP54269.1"/>
    </source>
</evidence>
<feature type="domain" description="AB hydrolase-1" evidence="1">
    <location>
        <begin position="39"/>
        <end position="278"/>
    </location>
</feature>
<dbReference type="SUPFAM" id="SSF53474">
    <property type="entry name" value="alpha/beta-Hydrolases"/>
    <property type="match status" value="1"/>
</dbReference>
<accession>A0ABX2QCW3</accession>
<dbReference type="Gene3D" id="3.40.50.1820">
    <property type="entry name" value="alpha/beta hydrolase"/>
    <property type="match status" value="1"/>
</dbReference>
<keyword evidence="2" id="KW-0378">Hydrolase</keyword>
<protein>
    <submittedName>
        <fullName evidence="2">Alpha/beta hydrolase</fullName>
    </submittedName>
</protein>
<gene>
    <name evidence="2" type="ORF">HV823_03260</name>
</gene>
<dbReference type="InterPro" id="IPR029058">
    <property type="entry name" value="AB_hydrolase_fold"/>
</dbReference>
<sequence length="295" mass="32362">MSEGTDRSFEEIFFPAADGLSLYARDYRALSGDSAQKAPVVCLAGLSRNSRDFHQFAIALRERTGKRVVALDYRGRGRSARDDNKANYNIAAEYGDVLSALSSLRIDRAVFVGTSRGGLILHILASSRPDVVVGAVLNDIGPVIEPAGLLEIATYLNRGERPRDWAQATAFLRATHGASFPVLSDEDWRDMAEAIYVEKDGGIHPDFDPAIAQQLLTLDFESPLPDLWAQFKAFENMPLMAIRGEHSKLLSAQTLAEMSGRQPGMRQYLSIGQGHAPLLHRRDVFSAVAGFIDSI</sequence>
<keyword evidence="3" id="KW-1185">Reference proteome</keyword>
<dbReference type="InterPro" id="IPR050228">
    <property type="entry name" value="Carboxylesterase_BioH"/>
</dbReference>
<dbReference type="Proteomes" id="UP000659172">
    <property type="component" value="Unassembled WGS sequence"/>
</dbReference>